<reference evidence="8 9" key="1">
    <citation type="journal article" date="2018" name="Front. Plant Sci.">
        <title>Red Clover (Trifolium pratense) and Zigzag Clover (T. medium) - A Picture of Genomic Similarities and Differences.</title>
        <authorList>
            <person name="Dluhosova J."/>
            <person name="Istvanek J."/>
            <person name="Nedelnik J."/>
            <person name="Repkova J."/>
        </authorList>
    </citation>
    <scope>NUCLEOTIDE SEQUENCE [LARGE SCALE GENOMIC DNA]</scope>
    <source>
        <strain evidence="9">cv. 10/8</strain>
        <tissue evidence="8">Leaf</tissue>
    </source>
</reference>
<dbReference type="GO" id="GO:0005737">
    <property type="term" value="C:cytoplasm"/>
    <property type="evidence" value="ECO:0007669"/>
    <property type="project" value="UniProtKB-SubCell"/>
</dbReference>
<keyword evidence="7" id="KW-0539">Nucleus</keyword>
<keyword evidence="5" id="KW-0963">Cytoplasm</keyword>
<accession>A0A392MXG3</accession>
<comment type="caution">
    <text evidence="8">The sequence shown here is derived from an EMBL/GenBank/DDBJ whole genome shotgun (WGS) entry which is preliminary data.</text>
</comment>
<dbReference type="Proteomes" id="UP000265520">
    <property type="component" value="Unassembled WGS sequence"/>
</dbReference>
<comment type="subcellular location">
    <subcellularLocation>
        <location evidence="2">Cytoplasm</location>
    </subcellularLocation>
    <subcellularLocation>
        <location evidence="1">Nucleus</location>
    </subcellularLocation>
</comment>
<dbReference type="EMBL" id="LXQA010022239">
    <property type="protein sequence ID" value="MCH92236.1"/>
    <property type="molecule type" value="Genomic_DNA"/>
</dbReference>
<gene>
    <name evidence="8" type="ORF">A2U01_0013173</name>
</gene>
<organism evidence="8 9">
    <name type="scientific">Trifolium medium</name>
    <dbReference type="NCBI Taxonomy" id="97028"/>
    <lineage>
        <taxon>Eukaryota</taxon>
        <taxon>Viridiplantae</taxon>
        <taxon>Streptophyta</taxon>
        <taxon>Embryophyta</taxon>
        <taxon>Tracheophyta</taxon>
        <taxon>Spermatophyta</taxon>
        <taxon>Magnoliopsida</taxon>
        <taxon>eudicotyledons</taxon>
        <taxon>Gunneridae</taxon>
        <taxon>Pentapetalae</taxon>
        <taxon>rosids</taxon>
        <taxon>fabids</taxon>
        <taxon>Fabales</taxon>
        <taxon>Fabaceae</taxon>
        <taxon>Papilionoideae</taxon>
        <taxon>50 kb inversion clade</taxon>
        <taxon>NPAAA clade</taxon>
        <taxon>Hologalegina</taxon>
        <taxon>IRL clade</taxon>
        <taxon>Trifolieae</taxon>
        <taxon>Trifolium</taxon>
    </lineage>
</organism>
<evidence type="ECO:0000256" key="6">
    <source>
        <dbReference type="ARBA" id="ARBA00022927"/>
    </source>
</evidence>
<keyword evidence="6" id="KW-0653">Protein transport</keyword>
<evidence type="ECO:0000256" key="3">
    <source>
        <dbReference type="ARBA" id="ARBA00009466"/>
    </source>
</evidence>
<evidence type="ECO:0000256" key="1">
    <source>
        <dbReference type="ARBA" id="ARBA00004123"/>
    </source>
</evidence>
<name>A0A392MXG3_9FABA</name>
<feature type="non-terminal residue" evidence="8">
    <location>
        <position position="1"/>
    </location>
</feature>
<evidence type="ECO:0000256" key="5">
    <source>
        <dbReference type="ARBA" id="ARBA00022490"/>
    </source>
</evidence>
<dbReference type="GO" id="GO:0006611">
    <property type="term" value="P:protein export from nucleus"/>
    <property type="evidence" value="ECO:0007669"/>
    <property type="project" value="TreeGrafter"/>
</dbReference>
<protein>
    <submittedName>
        <fullName evidence="8">Exportin-7-like</fullName>
    </submittedName>
</protein>
<dbReference type="PANTHER" id="PTHR12596:SF15">
    <property type="entry name" value="ARMADILLO_BETA-CATENIN-LIKE REPEAT PROTEIN"/>
    <property type="match status" value="1"/>
</dbReference>
<keyword evidence="4" id="KW-0813">Transport</keyword>
<evidence type="ECO:0000313" key="9">
    <source>
        <dbReference type="Proteomes" id="UP000265520"/>
    </source>
</evidence>
<evidence type="ECO:0000256" key="4">
    <source>
        <dbReference type="ARBA" id="ARBA00022448"/>
    </source>
</evidence>
<dbReference type="GO" id="GO:0005643">
    <property type="term" value="C:nuclear pore"/>
    <property type="evidence" value="ECO:0007669"/>
    <property type="project" value="TreeGrafter"/>
</dbReference>
<evidence type="ECO:0000256" key="7">
    <source>
        <dbReference type="ARBA" id="ARBA00023242"/>
    </source>
</evidence>
<dbReference type="InterPro" id="IPR044189">
    <property type="entry name" value="XPO4/7-like"/>
</dbReference>
<dbReference type="GO" id="GO:0005049">
    <property type="term" value="F:nuclear export signal receptor activity"/>
    <property type="evidence" value="ECO:0007669"/>
    <property type="project" value="InterPro"/>
</dbReference>
<sequence length="104" mass="11834">YMTGKLLLKLDTVKHIILNQKIFGRLNSTPDALFQSDAVKYAFIGLMRDLRGIAMSANSRRAYGFLFDWLYPAHMPILMKGLVHYADVPEVLCKSHRAMCLNST</sequence>
<dbReference type="PANTHER" id="PTHR12596">
    <property type="entry name" value="EXPORTIN 4,7-RELATED"/>
    <property type="match status" value="1"/>
</dbReference>
<evidence type="ECO:0000256" key="2">
    <source>
        <dbReference type="ARBA" id="ARBA00004496"/>
    </source>
</evidence>
<dbReference type="AlphaFoldDB" id="A0A392MXG3"/>
<evidence type="ECO:0000313" key="8">
    <source>
        <dbReference type="EMBL" id="MCH92236.1"/>
    </source>
</evidence>
<keyword evidence="9" id="KW-1185">Reference proteome</keyword>
<proteinExistence type="inferred from homology"/>
<comment type="similarity">
    <text evidence="3">Belongs to the exportin family.</text>
</comment>